<dbReference type="EMBL" id="QDDR01000011">
    <property type="protein sequence ID" value="PVE45865.1"/>
    <property type="molecule type" value="Genomic_DNA"/>
</dbReference>
<comment type="caution">
    <text evidence="1">The sequence shown here is derived from an EMBL/GenBank/DDBJ whole genome shotgun (WGS) entry which is preliminary data.</text>
</comment>
<dbReference type="AlphaFoldDB" id="A0A2T7UMD6"/>
<evidence type="ECO:0000313" key="2">
    <source>
        <dbReference type="Proteomes" id="UP000244810"/>
    </source>
</evidence>
<organism evidence="1 2">
    <name type="scientific">Pararhodobacter aggregans</name>
    <dbReference type="NCBI Taxonomy" id="404875"/>
    <lineage>
        <taxon>Bacteria</taxon>
        <taxon>Pseudomonadati</taxon>
        <taxon>Pseudomonadota</taxon>
        <taxon>Alphaproteobacteria</taxon>
        <taxon>Rhodobacterales</taxon>
        <taxon>Paracoccaceae</taxon>
        <taxon>Pararhodobacter</taxon>
    </lineage>
</organism>
<sequence length="202" mass="23232">MDVRITLHGISILQELDSMAGALAMYSYLMMKEAMLSVEFETASLGEPLLGGWIAIFFIDRSNVHDAIDLFDGRPGFQRELSRFVRPENTCFTSMPEWTRHREISFVFINTEFNRSPDYISSCVRQELYNASGLRGDPQGDIGLFSNVRWRGQALPPPLYYNYGLRDQIMMRLLYDEAFSNGQTYQETFVDAQQIVSQCYAD</sequence>
<evidence type="ECO:0000313" key="1">
    <source>
        <dbReference type="EMBL" id="PVE45865.1"/>
    </source>
</evidence>
<accession>A0A2T7UMD6</accession>
<keyword evidence="2" id="KW-1185">Reference proteome</keyword>
<dbReference type="Proteomes" id="UP000244810">
    <property type="component" value="Unassembled WGS sequence"/>
</dbReference>
<reference evidence="1 2" key="1">
    <citation type="journal article" date="2011" name="Syst. Appl. Microbiol.">
        <title>Defluviimonas denitrificans gen. nov., sp. nov., and Pararhodobacter aggregans gen. nov., sp. nov., non-phototrophic Rhodobacteraceae from the biofilter of a marine aquaculture.</title>
        <authorList>
            <person name="Foesel B.U."/>
            <person name="Drake H.L."/>
            <person name="Schramm A."/>
        </authorList>
    </citation>
    <scope>NUCLEOTIDE SEQUENCE [LARGE SCALE GENOMIC DNA]</scope>
    <source>
        <strain evidence="1 2">D1-19</strain>
    </source>
</reference>
<proteinExistence type="predicted"/>
<protein>
    <submittedName>
        <fullName evidence="1">Uncharacterized protein</fullName>
    </submittedName>
</protein>
<name>A0A2T7UMD6_9RHOB</name>
<gene>
    <name evidence="1" type="ORF">DDE23_18790</name>
</gene>